<dbReference type="InterPro" id="IPR026036">
    <property type="entry name" value="PucC"/>
</dbReference>
<feature type="transmembrane region" description="Helical" evidence="6">
    <location>
        <begin position="178"/>
        <end position="201"/>
    </location>
</feature>
<gene>
    <name evidence="7" type="ORF">KAK03_07610</name>
</gene>
<feature type="transmembrane region" description="Helical" evidence="6">
    <location>
        <begin position="207"/>
        <end position="229"/>
    </location>
</feature>
<dbReference type="AlphaFoldDB" id="A0A940Y800"/>
<feature type="transmembrane region" description="Helical" evidence="6">
    <location>
        <begin position="390"/>
        <end position="413"/>
    </location>
</feature>
<evidence type="ECO:0000256" key="2">
    <source>
        <dbReference type="ARBA" id="ARBA00008412"/>
    </source>
</evidence>
<dbReference type="EMBL" id="JAGQDD010000003">
    <property type="protein sequence ID" value="MBQ0930351.1"/>
    <property type="molecule type" value="Genomic_DNA"/>
</dbReference>
<keyword evidence="5 6" id="KW-0472">Membrane</keyword>
<comment type="caution">
    <text evidence="7">The sequence shown here is derived from an EMBL/GenBank/DDBJ whole genome shotgun (WGS) entry which is preliminary data.</text>
</comment>
<keyword evidence="3 6" id="KW-0812">Transmembrane</keyword>
<evidence type="ECO:0000256" key="4">
    <source>
        <dbReference type="ARBA" id="ARBA00022989"/>
    </source>
</evidence>
<proteinExistence type="inferred from homology"/>
<feature type="transmembrane region" description="Helical" evidence="6">
    <location>
        <begin position="292"/>
        <end position="314"/>
    </location>
</feature>
<feature type="transmembrane region" description="Helical" evidence="6">
    <location>
        <begin position="142"/>
        <end position="166"/>
    </location>
</feature>
<dbReference type="InterPro" id="IPR004896">
    <property type="entry name" value="PucC-rel"/>
</dbReference>
<dbReference type="PANTHER" id="PTHR23538:SF1">
    <property type="entry name" value="44.5 KD BACTERIOCHLOROPHYLL SYNTHASE SUBUNIT"/>
    <property type="match status" value="1"/>
</dbReference>
<evidence type="ECO:0000256" key="5">
    <source>
        <dbReference type="ARBA" id="ARBA00023136"/>
    </source>
</evidence>
<protein>
    <submittedName>
        <fullName evidence="7">BCD family MFS transporter</fullName>
    </submittedName>
</protein>
<name>A0A940Y800_9BURK</name>
<keyword evidence="4 6" id="KW-1133">Transmembrane helix</keyword>
<dbReference type="Gene3D" id="1.20.1250.20">
    <property type="entry name" value="MFS general substrate transporter like domains"/>
    <property type="match status" value="1"/>
</dbReference>
<organism evidence="7 8">
    <name type="scientific">Ideonella alba</name>
    <dbReference type="NCBI Taxonomy" id="2824118"/>
    <lineage>
        <taxon>Bacteria</taxon>
        <taxon>Pseudomonadati</taxon>
        <taxon>Pseudomonadota</taxon>
        <taxon>Betaproteobacteria</taxon>
        <taxon>Burkholderiales</taxon>
        <taxon>Sphaerotilaceae</taxon>
        <taxon>Ideonella</taxon>
    </lineage>
</organism>
<dbReference type="CDD" id="cd06176">
    <property type="entry name" value="MFS_BCD_PucC-like"/>
    <property type="match status" value="1"/>
</dbReference>
<dbReference type="GO" id="GO:0016020">
    <property type="term" value="C:membrane"/>
    <property type="evidence" value="ECO:0007669"/>
    <property type="project" value="UniProtKB-SubCell"/>
</dbReference>
<feature type="transmembrane region" description="Helical" evidence="6">
    <location>
        <begin position="65"/>
        <end position="85"/>
    </location>
</feature>
<feature type="transmembrane region" description="Helical" evidence="6">
    <location>
        <begin position="106"/>
        <end position="130"/>
    </location>
</feature>
<evidence type="ECO:0000256" key="3">
    <source>
        <dbReference type="ARBA" id="ARBA00022692"/>
    </source>
</evidence>
<feature type="transmembrane region" description="Helical" evidence="6">
    <location>
        <begin position="262"/>
        <end position="280"/>
    </location>
</feature>
<comment type="subcellular location">
    <subcellularLocation>
        <location evidence="1">Membrane</location>
        <topology evidence="1">Multi-pass membrane protein</topology>
    </subcellularLocation>
</comment>
<accession>A0A940Y800</accession>
<keyword evidence="8" id="KW-1185">Reference proteome</keyword>
<feature type="transmembrane region" description="Helical" evidence="6">
    <location>
        <begin position="326"/>
        <end position="344"/>
    </location>
</feature>
<dbReference type="SUPFAM" id="SSF103473">
    <property type="entry name" value="MFS general substrate transporter"/>
    <property type="match status" value="1"/>
</dbReference>
<evidence type="ECO:0000313" key="8">
    <source>
        <dbReference type="Proteomes" id="UP000676246"/>
    </source>
</evidence>
<comment type="similarity">
    <text evidence="2">Belongs to the PucC family.</text>
</comment>
<feature type="transmembrane region" description="Helical" evidence="6">
    <location>
        <begin position="433"/>
        <end position="455"/>
    </location>
</feature>
<dbReference type="Pfam" id="PF03209">
    <property type="entry name" value="PUCC"/>
    <property type="match status" value="1"/>
</dbReference>
<evidence type="ECO:0000313" key="7">
    <source>
        <dbReference type="EMBL" id="MBQ0930351.1"/>
    </source>
</evidence>
<dbReference type="RefSeq" id="WP_210852971.1">
    <property type="nucleotide sequence ID" value="NZ_JAGQDD010000003.1"/>
</dbReference>
<dbReference type="PANTHER" id="PTHR23538">
    <property type="entry name" value="44.5 KD BACTERIOCHLOROPHYLL SYNTHASE SUBUNIT"/>
    <property type="match status" value="1"/>
</dbReference>
<feature type="transmembrane region" description="Helical" evidence="6">
    <location>
        <begin position="36"/>
        <end position="53"/>
    </location>
</feature>
<sequence length="480" mass="49469">MNGRAQQKVLALWRQVGLRFLPFADAATPELPLGRLLRLSLFQVSVGLALALLNGTLNRVMIVELAVPAWLVSLMVALPIVFAPVRALIGHRSDHHASALGWRRVPYIWFGSLLQFGGLSIMPFALLVLTGEGTGPAWVGQLGAALAFLLVGAGLHTTQTAGLALATDLAAPAQRPRVVALLYVSLMLGILGSGVALGLLLQDFSPLRLVQVVQGAALLTMLLNGVALWKQEARQPRRIAAERPEFRRAWSAFAGRAPVRRLLWAVGLGTAAFSMQDILLEPYGGQVLHLPVARTSLLSALTAAGALVAFALAARALQQGRDAVRLAAGGALVGVWAFAAVVFAEPLSSVALFAAGAGLIGLGGGLFSVAMLSAVMALDESGDGAVPHGLALGAWGAVQATAAGLAIALGGAVRDAVSALAVAGWLGPALSSPGVGFSVVYHLEIALLFATLVALGPLVRRPRPGSGAPVGRFGLAEFPG</sequence>
<feature type="transmembrane region" description="Helical" evidence="6">
    <location>
        <begin position="350"/>
        <end position="378"/>
    </location>
</feature>
<dbReference type="InterPro" id="IPR036259">
    <property type="entry name" value="MFS_trans_sf"/>
</dbReference>
<dbReference type="Proteomes" id="UP000676246">
    <property type="component" value="Unassembled WGS sequence"/>
</dbReference>
<evidence type="ECO:0000256" key="6">
    <source>
        <dbReference type="SAM" id="Phobius"/>
    </source>
</evidence>
<reference evidence="7 8" key="1">
    <citation type="submission" date="2021-04" db="EMBL/GenBank/DDBJ databases">
        <title>The genome sequence of Ideonella sp. 3Y2.</title>
        <authorList>
            <person name="Liu Y."/>
        </authorList>
    </citation>
    <scope>NUCLEOTIDE SEQUENCE [LARGE SCALE GENOMIC DNA]</scope>
    <source>
        <strain evidence="7 8">3Y2</strain>
    </source>
</reference>
<evidence type="ECO:0000256" key="1">
    <source>
        <dbReference type="ARBA" id="ARBA00004141"/>
    </source>
</evidence>